<keyword evidence="3" id="KW-1185">Reference proteome</keyword>
<comment type="caution">
    <text evidence="2">The sequence shown here is derived from an EMBL/GenBank/DDBJ whole genome shotgun (WGS) entry which is preliminary data.</text>
</comment>
<dbReference type="EMBL" id="ABLD01000006">
    <property type="protein sequence ID" value="EDT10625.1"/>
    <property type="molecule type" value="Genomic_DNA"/>
</dbReference>
<dbReference type="OrthoDB" id="9034039at2"/>
<sequence>MNQEPSDPVERADQRREEELGDGDVKVNPDGKVEQRPHGSMDATLLAKDKDHPSEGPYTPEHDHVDPDLEPGGAKGHPTSKDDLSA</sequence>
<gene>
    <name evidence="2" type="ORF">BgramDRAFT_2775</name>
</gene>
<accession>B1G0H4</accession>
<feature type="compositionally biased region" description="Basic and acidic residues" evidence="1">
    <location>
        <begin position="47"/>
        <end position="67"/>
    </location>
</feature>
<evidence type="ECO:0000313" key="3">
    <source>
        <dbReference type="Proteomes" id="UP000005045"/>
    </source>
</evidence>
<feature type="region of interest" description="Disordered" evidence="1">
    <location>
        <begin position="1"/>
        <end position="86"/>
    </location>
</feature>
<evidence type="ECO:0000256" key="1">
    <source>
        <dbReference type="SAM" id="MobiDB-lite"/>
    </source>
</evidence>
<protein>
    <submittedName>
        <fullName evidence="2">Uncharacterized protein</fullName>
    </submittedName>
</protein>
<evidence type="ECO:0000313" key="2">
    <source>
        <dbReference type="EMBL" id="EDT10625.1"/>
    </source>
</evidence>
<dbReference type="RefSeq" id="WP_006049336.1">
    <property type="nucleotide sequence ID" value="NZ_ABLD01000006.1"/>
</dbReference>
<name>B1G0H4_PARG4</name>
<reference evidence="2 3" key="1">
    <citation type="submission" date="2008-03" db="EMBL/GenBank/DDBJ databases">
        <title>Sequencing of the draft genome and assembly of Burkholderia graminis C4D1M.</title>
        <authorList>
            <consortium name="US DOE Joint Genome Institute (JGI-PGF)"/>
            <person name="Copeland A."/>
            <person name="Lucas S."/>
            <person name="Lapidus A."/>
            <person name="Glavina del Rio T."/>
            <person name="Dalin E."/>
            <person name="Tice H."/>
            <person name="Bruce D."/>
            <person name="Goodwin L."/>
            <person name="Pitluck S."/>
            <person name="Larimer F."/>
            <person name="Land M.L."/>
            <person name="Hauser L."/>
            <person name="Tiedje J."/>
            <person name="Richardson P."/>
        </authorList>
    </citation>
    <scope>NUCLEOTIDE SEQUENCE [LARGE SCALE GENOMIC DNA]</scope>
    <source>
        <strain evidence="3">ATCC 700544 / DSM 17151 / LMG 18924 / NCIMB 13744 / C4D1M</strain>
    </source>
</reference>
<dbReference type="Proteomes" id="UP000005045">
    <property type="component" value="Unassembled WGS sequence"/>
</dbReference>
<feature type="compositionally biased region" description="Basic and acidic residues" evidence="1">
    <location>
        <begin position="8"/>
        <end position="39"/>
    </location>
</feature>
<proteinExistence type="predicted"/>
<dbReference type="AlphaFoldDB" id="B1G0H4"/>
<organism evidence="2 3">
    <name type="scientific">Paraburkholderia graminis (strain ATCC 700544 / DSM 17151 / LMG 18924 / NCIMB 13744 / C4D1M)</name>
    <dbReference type="NCBI Taxonomy" id="396598"/>
    <lineage>
        <taxon>Bacteria</taxon>
        <taxon>Pseudomonadati</taxon>
        <taxon>Pseudomonadota</taxon>
        <taxon>Betaproteobacteria</taxon>
        <taxon>Burkholderiales</taxon>
        <taxon>Burkholderiaceae</taxon>
        <taxon>Paraburkholderia</taxon>
    </lineage>
</organism>